<evidence type="ECO:0000313" key="2">
    <source>
        <dbReference type="EMBL" id="QNM12861.1"/>
    </source>
</evidence>
<gene>
    <name evidence="2" type="ORF">H9Q80_02600</name>
</gene>
<dbReference type="AlphaFoldDB" id="A0A7G9GPX9"/>
<evidence type="ECO:0000256" key="1">
    <source>
        <dbReference type="SAM" id="Phobius"/>
    </source>
</evidence>
<dbReference type="EMBL" id="CP060636">
    <property type="protein sequence ID" value="QNM12861.1"/>
    <property type="molecule type" value="Genomic_DNA"/>
</dbReference>
<dbReference type="RefSeq" id="WP_147322630.1">
    <property type="nucleotide sequence ID" value="NZ_CP060636.1"/>
</dbReference>
<dbReference type="KEGG" id="ehn:H9Q80_02600"/>
<keyword evidence="1" id="KW-1133">Transmembrane helix</keyword>
<evidence type="ECO:0000313" key="3">
    <source>
        <dbReference type="Proteomes" id="UP000515856"/>
    </source>
</evidence>
<name>A0A7G9GPX9_9FIRM</name>
<feature type="transmembrane region" description="Helical" evidence="1">
    <location>
        <begin position="7"/>
        <end position="24"/>
    </location>
</feature>
<dbReference type="Proteomes" id="UP000515856">
    <property type="component" value="Chromosome"/>
</dbReference>
<accession>A0A7G9GPX9</accession>
<protein>
    <submittedName>
        <fullName evidence="2">Uncharacterized protein</fullName>
    </submittedName>
</protein>
<reference evidence="2 3" key="1">
    <citation type="submission" date="2020-08" db="EMBL/GenBank/DDBJ databases">
        <authorList>
            <person name="Liu C."/>
            <person name="Sun Q."/>
        </authorList>
    </citation>
    <scope>NUCLEOTIDE SEQUENCE [LARGE SCALE GENOMIC DNA]</scope>
    <source>
        <strain evidence="2 3">NSJ-61</strain>
    </source>
</reference>
<keyword evidence="1" id="KW-0472">Membrane</keyword>
<keyword evidence="3" id="KW-1185">Reference proteome</keyword>
<organism evidence="2 3">
    <name type="scientific">[Eubacterium] hominis</name>
    <dbReference type="NCBI Taxonomy" id="2764325"/>
    <lineage>
        <taxon>Bacteria</taxon>
        <taxon>Bacillati</taxon>
        <taxon>Bacillota</taxon>
        <taxon>Erysipelotrichia</taxon>
        <taxon>Erysipelotrichales</taxon>
        <taxon>Erysipelotrichaceae</taxon>
        <taxon>Amedibacillus</taxon>
    </lineage>
</organism>
<keyword evidence="1" id="KW-0812">Transmembrane</keyword>
<sequence length="250" mass="29446">MKQIRKLLILFIIVVLGSIGYGYYKGKEIPVIEKIDVSEGTVRFNLDNAGYEGKTDKTLVENITYDSESNTFEKLYKKSDLIVKVSLKNRKQDYNTICSDVNILDIYKGTPLNEKTIQVYEPFGYQEKDFINIFGACLPMRENQTYILFLKENADQRYQYISSLYGKYNYEQDAYMEVYDSEMKAKDMMQYDMLDFNKDKYYEIMKELGYTDMDLKANEGGYQRLAELKDTREIIRASFDQLVSKNNRIH</sequence>
<proteinExistence type="predicted"/>